<protein>
    <submittedName>
        <fullName evidence="3">Uncharacterized protein</fullName>
    </submittedName>
</protein>
<feature type="transmembrane region" description="Helical" evidence="2">
    <location>
        <begin position="93"/>
        <end position="120"/>
    </location>
</feature>
<evidence type="ECO:0000313" key="4">
    <source>
        <dbReference type="Proteomes" id="UP001190700"/>
    </source>
</evidence>
<keyword evidence="2" id="KW-1133">Transmembrane helix</keyword>
<dbReference type="AlphaFoldDB" id="A0AAE0CAS5"/>
<keyword evidence="2" id="KW-0472">Membrane</keyword>
<accession>A0AAE0CAS5</accession>
<feature type="region of interest" description="Disordered" evidence="1">
    <location>
        <begin position="151"/>
        <end position="178"/>
    </location>
</feature>
<evidence type="ECO:0000256" key="2">
    <source>
        <dbReference type="SAM" id="Phobius"/>
    </source>
</evidence>
<reference evidence="3 4" key="1">
    <citation type="journal article" date="2015" name="Genome Biol. Evol.">
        <title>Comparative Genomics of a Bacterivorous Green Alga Reveals Evolutionary Causalities and Consequences of Phago-Mixotrophic Mode of Nutrition.</title>
        <authorList>
            <person name="Burns J.A."/>
            <person name="Paasch A."/>
            <person name="Narechania A."/>
            <person name="Kim E."/>
        </authorList>
    </citation>
    <scope>NUCLEOTIDE SEQUENCE [LARGE SCALE GENOMIC DNA]</scope>
    <source>
        <strain evidence="3 4">PLY_AMNH</strain>
    </source>
</reference>
<dbReference type="EMBL" id="LGRX02026389">
    <property type="protein sequence ID" value="KAK3250953.1"/>
    <property type="molecule type" value="Genomic_DNA"/>
</dbReference>
<dbReference type="Proteomes" id="UP001190700">
    <property type="component" value="Unassembled WGS sequence"/>
</dbReference>
<evidence type="ECO:0000256" key="1">
    <source>
        <dbReference type="SAM" id="MobiDB-lite"/>
    </source>
</evidence>
<feature type="compositionally biased region" description="Acidic residues" evidence="1">
    <location>
        <begin position="152"/>
        <end position="178"/>
    </location>
</feature>
<organism evidence="3 4">
    <name type="scientific">Cymbomonas tetramitiformis</name>
    <dbReference type="NCBI Taxonomy" id="36881"/>
    <lineage>
        <taxon>Eukaryota</taxon>
        <taxon>Viridiplantae</taxon>
        <taxon>Chlorophyta</taxon>
        <taxon>Pyramimonadophyceae</taxon>
        <taxon>Pyramimonadales</taxon>
        <taxon>Pyramimonadaceae</taxon>
        <taxon>Cymbomonas</taxon>
    </lineage>
</organism>
<proteinExistence type="predicted"/>
<keyword evidence="4" id="KW-1185">Reference proteome</keyword>
<evidence type="ECO:0000313" key="3">
    <source>
        <dbReference type="EMBL" id="KAK3250953.1"/>
    </source>
</evidence>
<sequence>MASVTPCCGRPMKSTLTTTTRFQGKGATSEDNLVNKDTSLSPVVIWLGSVIQASMKHVAYCTITVLWLIFAWALFTYAMLIREMMSPDIQDEFFTLWAVAFGLGLFGWETMQVIFIQIFASLVGDKLHMLFEDIDPPMLWFEKFVLSKISPEDNDVDDNENDDDAGDQDMGDDADAFG</sequence>
<comment type="caution">
    <text evidence="3">The sequence shown here is derived from an EMBL/GenBank/DDBJ whole genome shotgun (WGS) entry which is preliminary data.</text>
</comment>
<gene>
    <name evidence="3" type="ORF">CYMTET_39693</name>
</gene>
<name>A0AAE0CAS5_9CHLO</name>
<keyword evidence="2" id="KW-0812">Transmembrane</keyword>
<feature type="transmembrane region" description="Helical" evidence="2">
    <location>
        <begin position="57"/>
        <end position="81"/>
    </location>
</feature>